<dbReference type="InterPro" id="IPR007502">
    <property type="entry name" value="Helicase-assoc_dom"/>
</dbReference>
<sequence length="867" mass="96649">MMLQWLAIKLQWLAIKLQWLAIKLQWLTIKVERVETNVVLSDRKNDVAIAALPVSEVLDELLSALQSSSQVLLHAPTGAGKSTWLPLQILQQSQFLNSGSPGRIIMLEPRRLAAKNVAYRLAQQLGELPGQTVGYRMRAESKIGPDTRLEVVTEGILTRMLQQDAELQGVSLVILDEFHERSLQADLALALLLDVQQGLRDDLKLLIMSATLDNQRLSALLPTAPAIVSAGRSFPVERSYQPLSSHERLEEGIASRVKRLLNEQPGSLLLFLPGVSEIHRVMERLYGEVANDTDLCPLYGALPLSEQQKAIQPAAIGRRKVVLATNIAETSLTIEGIRLVVDSGLERVAHFDVKNGLTRLVTQRISQASMVQRAGRAGRLEPGICWHLFAKELAERAAEYSEPEILNSDLCGLWLELLSWGCQDAAQLCWLDPPPAAALAVARDLLGQLDAIDDKGLLTATGRTMATLGCEPRLAAMLCFGAGHSPDALATAALLAAILEEPPRSGQIDLHDWLSRPQPHWQRRARQLTQRIKAPVGSVDHTLAAQLLALAYPDRIAQQRGQDGRYLLANGMGAAMAQDEALSRSPWLVAVGLLQSHSGPDARILLALPVDIEQLVKCLPRQVEERTVVEWDDEKGTLRAWRRWQIGRLILRAQPLTKPDDAALQQALLNWVREQGLQVLNWDEPAEQLRTRLQCAARWLPEEPWPAVDDDSLQDKLALWLQPSLSGVRDLRGLRQVNIAEALTRLLDWKQRQQLDTELPTHYTVPTGSRLAIRYYVDRPPVLAVRLQEVFGEQQSPMLAGGRVAVVLELLSPAHRPLQITGDLAAFWQGAYREVQKEMKGRYPKHVWPDDPAHTRPTRRTKKYQDK</sequence>
<proteinExistence type="predicted"/>
<dbReference type="AlphaFoldDB" id="A0A0T9NTH6"/>
<keyword evidence="2" id="KW-0378">Hydrolase</keyword>
<dbReference type="Proteomes" id="UP000038204">
    <property type="component" value="Unassembled WGS sequence"/>
</dbReference>
<dbReference type="PIRSF" id="PIRSF005496">
    <property type="entry name" value="ATP_hel_hrpB"/>
    <property type="match status" value="1"/>
</dbReference>
<dbReference type="Gene3D" id="3.40.50.300">
    <property type="entry name" value="P-loop containing nucleotide triphosphate hydrolases"/>
    <property type="match status" value="2"/>
</dbReference>
<dbReference type="PANTHER" id="PTHR43519">
    <property type="entry name" value="ATP-DEPENDENT RNA HELICASE HRPB"/>
    <property type="match status" value="1"/>
</dbReference>
<evidence type="ECO:0000256" key="2">
    <source>
        <dbReference type="ARBA" id="ARBA00022801"/>
    </source>
</evidence>
<dbReference type="SMART" id="SM00490">
    <property type="entry name" value="HELICc"/>
    <property type="match status" value="1"/>
</dbReference>
<dbReference type="InterPro" id="IPR013689">
    <property type="entry name" value="RNA_helicase_ATP-dep_HrpB_C"/>
</dbReference>
<dbReference type="InterPro" id="IPR056329">
    <property type="entry name" value="CON_HrpB"/>
</dbReference>
<feature type="domain" description="Helicase ATP-binding" evidence="6">
    <location>
        <begin position="62"/>
        <end position="230"/>
    </location>
</feature>
<dbReference type="InterPro" id="IPR027417">
    <property type="entry name" value="P-loop_NTPase"/>
</dbReference>
<evidence type="ECO:0000256" key="4">
    <source>
        <dbReference type="ARBA" id="ARBA00022840"/>
    </source>
</evidence>
<evidence type="ECO:0000313" key="9">
    <source>
        <dbReference type="Proteomes" id="UP000038204"/>
    </source>
</evidence>
<dbReference type="GO" id="GO:0005524">
    <property type="term" value="F:ATP binding"/>
    <property type="evidence" value="ECO:0007669"/>
    <property type="project" value="UniProtKB-KW"/>
</dbReference>
<dbReference type="Pfam" id="PF00271">
    <property type="entry name" value="Helicase_C"/>
    <property type="match status" value="1"/>
</dbReference>
<organism evidence="8 9">
    <name type="scientific">Yersinia similis</name>
    <dbReference type="NCBI Taxonomy" id="367190"/>
    <lineage>
        <taxon>Bacteria</taxon>
        <taxon>Pseudomonadati</taxon>
        <taxon>Pseudomonadota</taxon>
        <taxon>Gammaproteobacteria</taxon>
        <taxon>Enterobacterales</taxon>
        <taxon>Yersiniaceae</taxon>
        <taxon>Yersinia</taxon>
    </lineage>
</organism>
<dbReference type="InterPro" id="IPR011545">
    <property type="entry name" value="DEAD/DEAH_box_helicase_dom"/>
</dbReference>
<feature type="domain" description="Helicase C-terminal" evidence="7">
    <location>
        <begin position="256"/>
        <end position="421"/>
    </location>
</feature>
<dbReference type="PROSITE" id="PS51194">
    <property type="entry name" value="HELICASE_CTER"/>
    <property type="match status" value="1"/>
</dbReference>
<keyword evidence="1" id="KW-0547">Nucleotide-binding</keyword>
<evidence type="ECO:0000259" key="7">
    <source>
        <dbReference type="PROSITE" id="PS51194"/>
    </source>
</evidence>
<protein>
    <submittedName>
        <fullName evidence="8">ATP-dependent RNA helicase HrpB</fullName>
    </submittedName>
</protein>
<dbReference type="InterPro" id="IPR010225">
    <property type="entry name" value="HrpB"/>
</dbReference>
<dbReference type="Pfam" id="PF08482">
    <property type="entry name" value="HrpB_C"/>
    <property type="match status" value="1"/>
</dbReference>
<dbReference type="EMBL" id="CQBK01000001">
    <property type="protein sequence ID" value="CNH27256.1"/>
    <property type="molecule type" value="Genomic_DNA"/>
</dbReference>
<dbReference type="InterPro" id="IPR001650">
    <property type="entry name" value="Helicase_C-like"/>
</dbReference>
<dbReference type="InterPro" id="IPR014001">
    <property type="entry name" value="Helicase_ATP-bd"/>
</dbReference>
<keyword evidence="4" id="KW-0067">ATP-binding</keyword>
<gene>
    <name evidence="8" type="primary">hrp</name>
    <name evidence="8" type="ORF">ERS008667_00178</name>
</gene>
<dbReference type="GO" id="GO:0016787">
    <property type="term" value="F:hydrolase activity"/>
    <property type="evidence" value="ECO:0007669"/>
    <property type="project" value="UniProtKB-KW"/>
</dbReference>
<dbReference type="CDD" id="cd17990">
    <property type="entry name" value="DEXHc_HrpB"/>
    <property type="match status" value="1"/>
</dbReference>
<dbReference type="SMART" id="SM00847">
    <property type="entry name" value="HA2"/>
    <property type="match status" value="1"/>
</dbReference>
<dbReference type="GO" id="GO:0004386">
    <property type="term" value="F:helicase activity"/>
    <property type="evidence" value="ECO:0007669"/>
    <property type="project" value="UniProtKB-KW"/>
</dbReference>
<keyword evidence="3 8" id="KW-0347">Helicase</keyword>
<evidence type="ECO:0000313" key="8">
    <source>
        <dbReference type="EMBL" id="CNH27256.1"/>
    </source>
</evidence>
<dbReference type="GO" id="GO:0003676">
    <property type="term" value="F:nucleic acid binding"/>
    <property type="evidence" value="ECO:0007669"/>
    <property type="project" value="InterPro"/>
</dbReference>
<dbReference type="Gene3D" id="1.20.120.1080">
    <property type="match status" value="1"/>
</dbReference>
<dbReference type="Pfam" id="PF24473">
    <property type="entry name" value="CON_HrpB"/>
    <property type="match status" value="1"/>
</dbReference>
<reference evidence="8 9" key="1">
    <citation type="submission" date="2015-03" db="EMBL/GenBank/DDBJ databases">
        <authorList>
            <person name="Murphy D."/>
        </authorList>
    </citation>
    <scope>NUCLEOTIDE SEQUENCE [LARGE SCALE GENOMIC DNA]</scope>
    <source>
        <strain evidence="8 9">Y233</strain>
    </source>
</reference>
<dbReference type="FunFam" id="3.40.50.300:FF:002125">
    <property type="entry name" value="ATP-dependent helicase HrpB"/>
    <property type="match status" value="1"/>
</dbReference>
<dbReference type="SUPFAM" id="SSF52540">
    <property type="entry name" value="P-loop containing nucleoside triphosphate hydrolases"/>
    <property type="match status" value="1"/>
</dbReference>
<dbReference type="CDD" id="cd18791">
    <property type="entry name" value="SF2_C_RHA"/>
    <property type="match status" value="1"/>
</dbReference>
<dbReference type="NCBIfam" id="NF008662">
    <property type="entry name" value="PRK11664.1"/>
    <property type="match status" value="1"/>
</dbReference>
<dbReference type="PROSITE" id="PS51192">
    <property type="entry name" value="HELICASE_ATP_BIND_1"/>
    <property type="match status" value="1"/>
</dbReference>
<dbReference type="SMART" id="SM00487">
    <property type="entry name" value="DEXDc"/>
    <property type="match status" value="1"/>
</dbReference>
<dbReference type="NCBIfam" id="TIGR01970">
    <property type="entry name" value="DEAH_box_HrpB"/>
    <property type="match status" value="1"/>
</dbReference>
<accession>A0A0T9NTH6</accession>
<feature type="compositionally biased region" description="Basic and acidic residues" evidence="5">
    <location>
        <begin position="843"/>
        <end position="854"/>
    </location>
</feature>
<dbReference type="Pfam" id="PF00270">
    <property type="entry name" value="DEAD"/>
    <property type="match status" value="1"/>
</dbReference>
<evidence type="ECO:0000256" key="1">
    <source>
        <dbReference type="ARBA" id="ARBA00022741"/>
    </source>
</evidence>
<feature type="region of interest" description="Disordered" evidence="5">
    <location>
        <begin position="843"/>
        <end position="867"/>
    </location>
</feature>
<name>A0A0T9NTH6_9GAMM</name>
<dbReference type="PANTHER" id="PTHR43519:SF1">
    <property type="entry name" value="ATP-DEPENDENT RNA HELICASE HRPB"/>
    <property type="match status" value="1"/>
</dbReference>
<evidence type="ECO:0000256" key="3">
    <source>
        <dbReference type="ARBA" id="ARBA00022806"/>
    </source>
</evidence>
<feature type="compositionally biased region" description="Basic residues" evidence="5">
    <location>
        <begin position="856"/>
        <end position="867"/>
    </location>
</feature>
<evidence type="ECO:0000259" key="6">
    <source>
        <dbReference type="PROSITE" id="PS51192"/>
    </source>
</evidence>
<evidence type="ECO:0000256" key="5">
    <source>
        <dbReference type="SAM" id="MobiDB-lite"/>
    </source>
</evidence>
<dbReference type="InterPro" id="IPR049614">
    <property type="entry name" value="HrpB_DEXH"/>
</dbReference>